<evidence type="ECO:0000313" key="4">
    <source>
        <dbReference type="Proteomes" id="UP001499854"/>
    </source>
</evidence>
<sequence>MVTLVSESFGENSAQYDRARPRYPRALIDRVLAGLPGRSVLDVGCGTGIAARQFQEAGCAVLGVEPDERMAALAGERGLPVEIAKIEDWDPAGRTFDALVAGMTWHWVDPVRGAAQAADVVRPGGRVALFWNAFQIPPDLADAFAEVYTRHLPDHPMYQHGLKAGRDIYAPFLASTADVLRDTGAFEPAEQWRFDWRQTYTRDQWVDLAPTFGGHALLPRDTVAELMADIGAEVDKVGGSFVIEYATVAVTALRKND</sequence>
<name>A0ABN2QPA4_9ACTN</name>
<organism evidence="3 4">
    <name type="scientific">Catenulispora subtropica</name>
    <dbReference type="NCBI Taxonomy" id="450798"/>
    <lineage>
        <taxon>Bacteria</taxon>
        <taxon>Bacillati</taxon>
        <taxon>Actinomycetota</taxon>
        <taxon>Actinomycetes</taxon>
        <taxon>Catenulisporales</taxon>
        <taxon>Catenulisporaceae</taxon>
        <taxon>Catenulispora</taxon>
    </lineage>
</organism>
<dbReference type="Proteomes" id="UP001499854">
    <property type="component" value="Unassembled WGS sequence"/>
</dbReference>
<accession>A0ABN2QPA4</accession>
<keyword evidence="1 3" id="KW-0489">Methyltransferase</keyword>
<dbReference type="InterPro" id="IPR051052">
    <property type="entry name" value="Diverse_substrate_MTase"/>
</dbReference>
<protein>
    <submittedName>
        <fullName evidence="3">Class I SAM-dependent methyltransferase</fullName>
    </submittedName>
</protein>
<dbReference type="InterPro" id="IPR029063">
    <property type="entry name" value="SAM-dependent_MTases_sf"/>
</dbReference>
<keyword evidence="4" id="KW-1185">Reference proteome</keyword>
<reference evidence="3 4" key="1">
    <citation type="journal article" date="2019" name="Int. J. Syst. Evol. Microbiol.">
        <title>The Global Catalogue of Microorganisms (GCM) 10K type strain sequencing project: providing services to taxonomists for standard genome sequencing and annotation.</title>
        <authorList>
            <consortium name="The Broad Institute Genomics Platform"/>
            <consortium name="The Broad Institute Genome Sequencing Center for Infectious Disease"/>
            <person name="Wu L."/>
            <person name="Ma J."/>
        </authorList>
    </citation>
    <scope>NUCLEOTIDE SEQUENCE [LARGE SCALE GENOMIC DNA]</scope>
    <source>
        <strain evidence="3 4">JCM 16013</strain>
    </source>
</reference>
<dbReference type="GO" id="GO:0008168">
    <property type="term" value="F:methyltransferase activity"/>
    <property type="evidence" value="ECO:0007669"/>
    <property type="project" value="UniProtKB-KW"/>
</dbReference>
<evidence type="ECO:0000256" key="2">
    <source>
        <dbReference type="ARBA" id="ARBA00022679"/>
    </source>
</evidence>
<dbReference type="GO" id="GO:0032259">
    <property type="term" value="P:methylation"/>
    <property type="evidence" value="ECO:0007669"/>
    <property type="project" value="UniProtKB-KW"/>
</dbReference>
<dbReference type="Gene3D" id="3.40.50.150">
    <property type="entry name" value="Vaccinia Virus protein VP39"/>
    <property type="match status" value="1"/>
</dbReference>
<dbReference type="SUPFAM" id="SSF53335">
    <property type="entry name" value="S-adenosyl-L-methionine-dependent methyltransferases"/>
    <property type="match status" value="1"/>
</dbReference>
<dbReference type="PANTHER" id="PTHR44942:SF4">
    <property type="entry name" value="METHYLTRANSFERASE TYPE 11 DOMAIN-CONTAINING PROTEIN"/>
    <property type="match status" value="1"/>
</dbReference>
<proteinExistence type="predicted"/>
<evidence type="ECO:0000313" key="3">
    <source>
        <dbReference type="EMBL" id="GAA1955977.1"/>
    </source>
</evidence>
<gene>
    <name evidence="3" type="ORF">GCM10009838_09700</name>
</gene>
<evidence type="ECO:0000256" key="1">
    <source>
        <dbReference type="ARBA" id="ARBA00022603"/>
    </source>
</evidence>
<dbReference type="CDD" id="cd02440">
    <property type="entry name" value="AdoMet_MTases"/>
    <property type="match status" value="1"/>
</dbReference>
<comment type="caution">
    <text evidence="3">The sequence shown here is derived from an EMBL/GenBank/DDBJ whole genome shotgun (WGS) entry which is preliminary data.</text>
</comment>
<dbReference type="PANTHER" id="PTHR44942">
    <property type="entry name" value="METHYLTRANSF_11 DOMAIN-CONTAINING PROTEIN"/>
    <property type="match status" value="1"/>
</dbReference>
<dbReference type="RefSeq" id="WP_344655684.1">
    <property type="nucleotide sequence ID" value="NZ_BAAAQM010000003.1"/>
</dbReference>
<keyword evidence="2" id="KW-0808">Transferase</keyword>
<dbReference type="Pfam" id="PF13489">
    <property type="entry name" value="Methyltransf_23"/>
    <property type="match status" value="1"/>
</dbReference>
<dbReference type="EMBL" id="BAAAQM010000003">
    <property type="protein sequence ID" value="GAA1955977.1"/>
    <property type="molecule type" value="Genomic_DNA"/>
</dbReference>